<keyword evidence="2" id="KW-1185">Reference proteome</keyword>
<reference evidence="1 2" key="1">
    <citation type="journal article" date="2018" name="Proc. R. Soc. B">
        <title>A non-coding region near Follistatin controls head colour polymorphism in the Gouldian finch.</title>
        <authorList>
            <person name="Toomey M.B."/>
            <person name="Marques C.I."/>
            <person name="Andrade P."/>
            <person name="Araujo P.M."/>
            <person name="Sabatino S."/>
            <person name="Gazda M.A."/>
            <person name="Afonso S."/>
            <person name="Lopes R.J."/>
            <person name="Corbo J.C."/>
            <person name="Carneiro M."/>
        </authorList>
    </citation>
    <scope>NUCLEOTIDE SEQUENCE [LARGE SCALE GENOMIC DNA]</scope>
    <source>
        <strain evidence="1">Red01</strain>
        <tissue evidence="1">Muscle</tissue>
    </source>
</reference>
<feature type="non-terminal residue" evidence="1">
    <location>
        <position position="1"/>
    </location>
</feature>
<proteinExistence type="predicted"/>
<dbReference type="AlphaFoldDB" id="A0A3L8SWT0"/>
<accession>A0A3L8SWT0</accession>
<dbReference type="EMBL" id="QUSF01000004">
    <property type="protein sequence ID" value="RLW10415.1"/>
    <property type="molecule type" value="Genomic_DNA"/>
</dbReference>
<organism evidence="1 2">
    <name type="scientific">Chloebia gouldiae</name>
    <name type="common">Gouldian finch</name>
    <name type="synonym">Erythrura gouldiae</name>
    <dbReference type="NCBI Taxonomy" id="44316"/>
    <lineage>
        <taxon>Eukaryota</taxon>
        <taxon>Metazoa</taxon>
        <taxon>Chordata</taxon>
        <taxon>Craniata</taxon>
        <taxon>Vertebrata</taxon>
        <taxon>Euteleostomi</taxon>
        <taxon>Archelosauria</taxon>
        <taxon>Archosauria</taxon>
        <taxon>Dinosauria</taxon>
        <taxon>Saurischia</taxon>
        <taxon>Theropoda</taxon>
        <taxon>Coelurosauria</taxon>
        <taxon>Aves</taxon>
        <taxon>Neognathae</taxon>
        <taxon>Neoaves</taxon>
        <taxon>Telluraves</taxon>
        <taxon>Australaves</taxon>
        <taxon>Passeriformes</taxon>
        <taxon>Passeroidea</taxon>
        <taxon>Passeridae</taxon>
        <taxon>Chloebia</taxon>
    </lineage>
</organism>
<comment type="caution">
    <text evidence="1">The sequence shown here is derived from an EMBL/GenBank/DDBJ whole genome shotgun (WGS) entry which is preliminary data.</text>
</comment>
<dbReference type="Proteomes" id="UP000276834">
    <property type="component" value="Unassembled WGS sequence"/>
</dbReference>
<sequence>RAHDCTRYRHPCGFRPSIHQLNPRTLPPTQPCAFREDPGAATLPSPPAGTRRHRTGLCRGLGEFLLSLLRLRLPSKANGFACASAIRACEPAGRALGVRVQTLLGKGAEARVYLFKDGGEKKVFVYIVISEKLFCDTVAKGCFVVDNNMVSADFSVTS</sequence>
<evidence type="ECO:0000313" key="2">
    <source>
        <dbReference type="Proteomes" id="UP000276834"/>
    </source>
</evidence>
<evidence type="ECO:0000313" key="1">
    <source>
        <dbReference type="EMBL" id="RLW10415.1"/>
    </source>
</evidence>
<protein>
    <submittedName>
        <fullName evidence="1">Uncharacterized protein</fullName>
    </submittedName>
</protein>
<gene>
    <name evidence="1" type="ORF">DV515_00001972</name>
</gene>
<name>A0A3L8SWT0_CHLGU</name>